<feature type="compositionally biased region" description="Basic and acidic residues" evidence="8">
    <location>
        <begin position="303"/>
        <end position="320"/>
    </location>
</feature>
<dbReference type="Pfam" id="PF23309">
    <property type="entry name" value="DUF7083"/>
    <property type="match status" value="1"/>
</dbReference>
<evidence type="ECO:0000256" key="1">
    <source>
        <dbReference type="ARBA" id="ARBA00012493"/>
    </source>
</evidence>
<feature type="compositionally biased region" description="Basic residues" evidence="8">
    <location>
        <begin position="247"/>
        <end position="259"/>
    </location>
</feature>
<dbReference type="InterPro" id="IPR043128">
    <property type="entry name" value="Rev_trsase/Diguanyl_cyclase"/>
</dbReference>
<feature type="compositionally biased region" description="Acidic residues" evidence="8">
    <location>
        <begin position="1362"/>
        <end position="1378"/>
    </location>
</feature>
<dbReference type="Pfam" id="PF00078">
    <property type="entry name" value="RVT_1"/>
    <property type="match status" value="1"/>
</dbReference>
<dbReference type="InterPro" id="IPR036397">
    <property type="entry name" value="RNaseH_sf"/>
</dbReference>
<dbReference type="Gene3D" id="2.40.70.10">
    <property type="entry name" value="Acid Proteases"/>
    <property type="match status" value="1"/>
</dbReference>
<keyword evidence="3" id="KW-0548">Nucleotidyltransferase</keyword>
<keyword evidence="7" id="KW-0695">RNA-directed DNA polymerase</keyword>
<dbReference type="RefSeq" id="XP_062703727.1">
    <property type="nucleotide sequence ID" value="XM_062847743.1"/>
</dbReference>
<dbReference type="PANTHER" id="PTHR37984">
    <property type="entry name" value="PROTEIN CBG26694"/>
    <property type="match status" value="1"/>
</dbReference>
<dbReference type="InterPro" id="IPR000477">
    <property type="entry name" value="RT_dom"/>
</dbReference>
<evidence type="ECO:0000259" key="9">
    <source>
        <dbReference type="PROSITE" id="PS50878"/>
    </source>
</evidence>
<dbReference type="Gene3D" id="1.10.340.70">
    <property type="match status" value="1"/>
</dbReference>
<dbReference type="PROSITE" id="PS50994">
    <property type="entry name" value="INTEGRASE"/>
    <property type="match status" value="1"/>
</dbReference>
<sequence>MPDADLKQAILRLTDLIATQQQQIAALQQGNANQAGSEKIIESLSTGIDEFQYDPDGGIFFDSWYARYEDVFKEDGKHLDDKAKVRLLLRKIGTQFHERYVNSVLPNHPRDFGFEDTVKKLKKLFGRQKSLFNARYQCLQYVKNDADDFSSYAASVNKHCEAFQMEKLSSDQFKTLRFVCGLQSPRDSDIRTRLIGKLEAEENAPPADGATLKLENLVEECNRIINLKQDTQMIEKGCGDKSNVHAISRHHRTSSRKEKKSQSPKTPCWFCGDLHYVKECPYQSHTCTKCKRKGHKEGYCSSSEKKSSKQVDKPKPKDVVKSKGISVKRVDLTKKRKYVKIEINGSPATLQLDCASDITIISKRTWTSVGKPVINPSEVDAVSASGDSIGILGEFNAEITVQDVTKSGRIFVTSNPDLNVLGIETIDRFDLWSVSFSSLVNNIQQNLNATMQKLQAKFPEVFQSTLGCCSKAKVTLYPKPDARPVYCPKRPVAYAALPKVDAELQRLQDNGIISPVQFSDWAAPIVVVRKSDVSVRICGDYSTGINDALESDRHPLPHPDDIFAELAGCRYFSCIDLSDAYLQVEVEESSRRLLTINTHKGLFQYNRLPPGVKSAPGAFQRIIDSMVAGIPGVKPYLDDILIAGRTQEEHDLRLHAVLHRIREYGFHLRIEKCRFSLPQIKFLGHIVDKDGLRPDPAKTSAISEMAPPTNVSQLRSYLGAINYYGRFVGQMKQLRAPLDRLLKKDAPWKWTAECQKSFDRFKSILVSNLLLTHFDPSKEIIVAGDASKDGLGAVILHRFPDGSVKAIAHASRSLTPAEENYGQIEKEALALVFAVTRFHKMIFGRRFVLQTDHKPLLKIFGSKKGIPVYTANRLQRWALTMLLYDFDIQFVPTASFGHADLLSRLMSCHSRPDEEYVIAALQTETDVKAILDDSTSHLPVTAQMIAKETQDDPVLQEVINHINGWPSTASELHTPAVRQFYSRREGLQVTQDCIMFGDRVVVPERFRKRIIRQLHRGHPGIDRMKSLARSFVYWPNIDEDVESFVRQCRSCAAAAKLPRKTTLSSWPIPTKPWERIHIDYAGPVDGYFYLVVVDAYSKWPEIFRTRSITTTATLELLQETFARYGNPHTLVSDNGTQFVSASFKLFCDENGIQHLTTAPYHPQSNGQAERFVDTLKRGLKKLAEGEKTVTFQHLQTFLSVYRSTPNRNAPDGKSPAHLFLEREMRTSLDLLKPSSPCPTLVNEKQNDQFNRRHGAIKRAFNPDDLVYAQVHRRNKTKWVPGQVIERKGSVDYTVLLENGRLIRAHTNQLRHRFSDASEADSTPNNQLPFALLLDEFQIQVPAPVVLEDPLEELVPDAANVPADDDDGNQDVMTDDEPEVPTSIGSPEPARQGRYRRLPAWLALYDLF</sequence>
<feature type="domain" description="Reverse transcriptase" evidence="9">
    <location>
        <begin position="509"/>
        <end position="687"/>
    </location>
</feature>
<feature type="region of interest" description="Disordered" evidence="8">
    <location>
        <begin position="293"/>
        <end position="320"/>
    </location>
</feature>
<dbReference type="InterPro" id="IPR041588">
    <property type="entry name" value="Integrase_H2C2"/>
</dbReference>
<dbReference type="InterPro" id="IPR055510">
    <property type="entry name" value="DUF7083"/>
</dbReference>
<protein>
    <recommendedName>
        <fullName evidence="1">RNA-directed DNA polymerase</fullName>
        <ecNumber evidence="1">2.7.7.49</ecNumber>
    </recommendedName>
</protein>
<dbReference type="InterPro" id="IPR021109">
    <property type="entry name" value="Peptidase_aspartic_dom_sf"/>
</dbReference>
<keyword evidence="4" id="KW-0540">Nuclease</keyword>
<feature type="region of interest" description="Disordered" evidence="8">
    <location>
        <begin position="1357"/>
        <end position="1390"/>
    </location>
</feature>
<dbReference type="Pfam" id="PF17921">
    <property type="entry name" value="Integrase_H2C2"/>
    <property type="match status" value="1"/>
</dbReference>
<dbReference type="PROSITE" id="PS50878">
    <property type="entry name" value="RT_POL"/>
    <property type="match status" value="1"/>
</dbReference>
<reference evidence="12" key="1">
    <citation type="journal article" date="2015" name="Proc. Natl. Acad. Sci. U.S.A.">
        <title>Genome sequence of the Asian Tiger mosquito, Aedes albopictus, reveals insights into its biology, genetics, and evolution.</title>
        <authorList>
            <person name="Chen X.G."/>
            <person name="Jiang X."/>
            <person name="Gu J."/>
            <person name="Xu M."/>
            <person name="Wu Y."/>
            <person name="Deng Y."/>
            <person name="Zhang C."/>
            <person name="Bonizzoni M."/>
            <person name="Dermauw W."/>
            <person name="Vontas J."/>
            <person name="Armbruster P."/>
            <person name="Huang X."/>
            <person name="Yang Y."/>
            <person name="Zhang H."/>
            <person name="He W."/>
            <person name="Peng H."/>
            <person name="Liu Y."/>
            <person name="Wu K."/>
            <person name="Chen J."/>
            <person name="Lirakis M."/>
            <person name="Topalis P."/>
            <person name="Van Leeuwen T."/>
            <person name="Hall A.B."/>
            <person name="Jiang X."/>
            <person name="Thorpe C."/>
            <person name="Mueller R.L."/>
            <person name="Sun C."/>
            <person name="Waterhouse R.M."/>
            <person name="Yan G."/>
            <person name="Tu Z.J."/>
            <person name="Fang X."/>
            <person name="James A.A."/>
        </authorList>
    </citation>
    <scope>NUCLEOTIDE SEQUENCE [LARGE SCALE GENOMIC DNA]</scope>
    <source>
        <strain evidence="12">Foshan</strain>
    </source>
</reference>
<keyword evidence="6" id="KW-0378">Hydrolase</keyword>
<feature type="region of interest" description="Disordered" evidence="8">
    <location>
        <begin position="245"/>
        <end position="265"/>
    </location>
</feature>
<reference evidence="11" key="2">
    <citation type="submission" date="2025-05" db="UniProtKB">
        <authorList>
            <consortium name="EnsemblMetazoa"/>
        </authorList>
    </citation>
    <scope>IDENTIFICATION</scope>
    <source>
        <strain evidence="11">Foshan</strain>
    </source>
</reference>
<dbReference type="PANTHER" id="PTHR37984:SF5">
    <property type="entry name" value="PROTEIN NYNRIN-LIKE"/>
    <property type="match status" value="1"/>
</dbReference>
<keyword evidence="12" id="KW-1185">Reference proteome</keyword>
<dbReference type="SUPFAM" id="SSF56672">
    <property type="entry name" value="DNA/RNA polymerases"/>
    <property type="match status" value="1"/>
</dbReference>
<evidence type="ECO:0000259" key="10">
    <source>
        <dbReference type="PROSITE" id="PS50994"/>
    </source>
</evidence>
<dbReference type="SUPFAM" id="SSF53098">
    <property type="entry name" value="Ribonuclease H-like"/>
    <property type="match status" value="1"/>
</dbReference>
<dbReference type="EC" id="2.7.7.49" evidence="1"/>
<evidence type="ECO:0000313" key="11">
    <source>
        <dbReference type="EnsemblMetazoa" id="AALFPA23_012672.P18240"/>
    </source>
</evidence>
<dbReference type="Gene3D" id="3.10.10.10">
    <property type="entry name" value="HIV Type 1 Reverse Transcriptase, subunit A, domain 1"/>
    <property type="match status" value="1"/>
</dbReference>
<evidence type="ECO:0000256" key="2">
    <source>
        <dbReference type="ARBA" id="ARBA00022679"/>
    </source>
</evidence>
<dbReference type="Pfam" id="PF00665">
    <property type="entry name" value="rve"/>
    <property type="match status" value="1"/>
</dbReference>
<evidence type="ECO:0000256" key="5">
    <source>
        <dbReference type="ARBA" id="ARBA00022759"/>
    </source>
</evidence>
<dbReference type="InterPro" id="IPR043502">
    <property type="entry name" value="DNA/RNA_pol_sf"/>
</dbReference>
<dbReference type="CDD" id="cd09274">
    <property type="entry name" value="RNase_HI_RT_Ty3"/>
    <property type="match status" value="1"/>
</dbReference>
<proteinExistence type="predicted"/>
<keyword evidence="5" id="KW-0255">Endonuclease</keyword>
<evidence type="ECO:0000256" key="3">
    <source>
        <dbReference type="ARBA" id="ARBA00022695"/>
    </source>
</evidence>
<dbReference type="GeneID" id="134286167"/>
<evidence type="ECO:0000256" key="4">
    <source>
        <dbReference type="ARBA" id="ARBA00022722"/>
    </source>
</evidence>
<dbReference type="InterPro" id="IPR041373">
    <property type="entry name" value="RT_RNaseH"/>
</dbReference>
<name>A0ABM1YW94_AEDAL</name>
<dbReference type="SUPFAM" id="SSF50630">
    <property type="entry name" value="Acid proteases"/>
    <property type="match status" value="1"/>
</dbReference>
<dbReference type="InterPro" id="IPR001584">
    <property type="entry name" value="Integrase_cat-core"/>
</dbReference>
<evidence type="ECO:0000256" key="6">
    <source>
        <dbReference type="ARBA" id="ARBA00022801"/>
    </source>
</evidence>
<evidence type="ECO:0000256" key="7">
    <source>
        <dbReference type="ARBA" id="ARBA00022918"/>
    </source>
</evidence>
<accession>A0ABM1YW94</accession>
<dbReference type="InterPro" id="IPR050951">
    <property type="entry name" value="Retrovirus_Pol_polyprotein"/>
</dbReference>
<keyword evidence="2" id="KW-0808">Transferase</keyword>
<evidence type="ECO:0000313" key="12">
    <source>
        <dbReference type="Proteomes" id="UP000069940"/>
    </source>
</evidence>
<dbReference type="Pfam" id="PF17917">
    <property type="entry name" value="RT_RNaseH"/>
    <property type="match status" value="1"/>
</dbReference>
<evidence type="ECO:0000256" key="8">
    <source>
        <dbReference type="SAM" id="MobiDB-lite"/>
    </source>
</evidence>
<dbReference type="Gene3D" id="3.30.420.10">
    <property type="entry name" value="Ribonuclease H-like superfamily/Ribonuclease H"/>
    <property type="match status" value="1"/>
</dbReference>
<dbReference type="InterPro" id="IPR012337">
    <property type="entry name" value="RNaseH-like_sf"/>
</dbReference>
<dbReference type="CDD" id="cd01647">
    <property type="entry name" value="RT_LTR"/>
    <property type="match status" value="1"/>
</dbReference>
<dbReference type="Gene3D" id="3.30.70.270">
    <property type="match status" value="2"/>
</dbReference>
<feature type="domain" description="Integrase catalytic" evidence="10">
    <location>
        <begin position="1068"/>
        <end position="1223"/>
    </location>
</feature>
<dbReference type="Proteomes" id="UP000069940">
    <property type="component" value="Unassembled WGS sequence"/>
</dbReference>
<dbReference type="EnsemblMetazoa" id="AALFPA23_012672.R18240">
    <property type="protein sequence ID" value="AALFPA23_012672.P18240"/>
    <property type="gene ID" value="AALFPA23_012672"/>
</dbReference>
<organism evidence="11 12">
    <name type="scientific">Aedes albopictus</name>
    <name type="common">Asian tiger mosquito</name>
    <name type="synonym">Stegomyia albopicta</name>
    <dbReference type="NCBI Taxonomy" id="7160"/>
    <lineage>
        <taxon>Eukaryota</taxon>
        <taxon>Metazoa</taxon>
        <taxon>Ecdysozoa</taxon>
        <taxon>Arthropoda</taxon>
        <taxon>Hexapoda</taxon>
        <taxon>Insecta</taxon>
        <taxon>Pterygota</taxon>
        <taxon>Neoptera</taxon>
        <taxon>Endopterygota</taxon>
        <taxon>Diptera</taxon>
        <taxon>Nematocera</taxon>
        <taxon>Culicoidea</taxon>
        <taxon>Culicidae</taxon>
        <taxon>Culicinae</taxon>
        <taxon>Aedini</taxon>
        <taxon>Aedes</taxon>
        <taxon>Stegomyia</taxon>
    </lineage>
</organism>